<dbReference type="PANTHER" id="PTHR43639">
    <property type="entry name" value="OXIDOREDUCTASE, SHORT-CHAIN DEHYDROGENASE/REDUCTASE FAMILY (AFU_ORTHOLOGUE AFUA_5G02870)"/>
    <property type="match status" value="1"/>
</dbReference>
<dbReference type="EMBL" id="FLRH01000003">
    <property type="protein sequence ID" value="SBT67123.1"/>
    <property type="molecule type" value="Genomic_DNA"/>
</dbReference>
<evidence type="ECO:0000256" key="1">
    <source>
        <dbReference type="ARBA" id="ARBA00006484"/>
    </source>
</evidence>
<dbReference type="PRINTS" id="PR00080">
    <property type="entry name" value="SDRFAMILY"/>
</dbReference>
<proteinExistence type="inferred from homology"/>
<keyword evidence="2" id="KW-0560">Oxidoreductase</keyword>
<dbReference type="InterPro" id="IPR002347">
    <property type="entry name" value="SDR_fam"/>
</dbReference>
<gene>
    <name evidence="3" type="ORF">GA0070622_4175</name>
</gene>
<dbReference type="SUPFAM" id="SSF51735">
    <property type="entry name" value="NAD(P)-binding Rossmann-fold domains"/>
    <property type="match status" value="1"/>
</dbReference>
<dbReference type="PANTHER" id="PTHR43639:SF1">
    <property type="entry name" value="SHORT-CHAIN DEHYDROGENASE_REDUCTASE FAMILY PROTEIN"/>
    <property type="match status" value="1"/>
</dbReference>
<accession>A0A1A9BD71</accession>
<dbReference type="STRING" id="946078.GA0070622_4175"/>
<dbReference type="GO" id="GO:0016491">
    <property type="term" value="F:oxidoreductase activity"/>
    <property type="evidence" value="ECO:0007669"/>
    <property type="project" value="UniProtKB-KW"/>
</dbReference>
<name>A0A1A9BD71_9ACTN</name>
<protein>
    <submittedName>
        <fullName evidence="3">NAD(P)-dependent dehydrogenase, short-chain alcohol dehydrogenase family</fullName>
    </submittedName>
</protein>
<dbReference type="AlphaFoldDB" id="A0A1A9BD71"/>
<sequence>MSDLTGRTALVTGASRGIGQAIAVRLAARGAVVVAHFGTDEAGATATVERIVRAGGTAYAVGAELGVDGDVETLFAGVGARLAGRPLDILVNNAAAPPAGPLGATTRAAFDHLFAVNVRAPYFIVERAVPLLSDGGRIITISSAATRMANATQTSFAMTKGAIETMTLTLANQLGARGITVNAVAPGATRTATNGPVFEAPGLTELISGMTALDRLGEPDDVADVVAFLASDAARWVTGQVIDATGGLFLGPRT</sequence>
<dbReference type="RefSeq" id="WP_091576346.1">
    <property type="nucleotide sequence ID" value="NZ_FLRH01000003.1"/>
</dbReference>
<dbReference type="FunFam" id="3.40.50.720:FF:000084">
    <property type="entry name" value="Short-chain dehydrogenase reductase"/>
    <property type="match status" value="1"/>
</dbReference>
<dbReference type="InterPro" id="IPR036291">
    <property type="entry name" value="NAD(P)-bd_dom_sf"/>
</dbReference>
<dbReference type="Pfam" id="PF13561">
    <property type="entry name" value="adh_short_C2"/>
    <property type="match status" value="1"/>
</dbReference>
<comment type="similarity">
    <text evidence="1">Belongs to the short-chain dehydrogenases/reductases (SDR) family.</text>
</comment>
<evidence type="ECO:0000256" key="2">
    <source>
        <dbReference type="ARBA" id="ARBA00023002"/>
    </source>
</evidence>
<reference evidence="4" key="1">
    <citation type="submission" date="2016-06" db="EMBL/GenBank/DDBJ databases">
        <authorList>
            <person name="Varghese N."/>
            <person name="Submissions Spin"/>
        </authorList>
    </citation>
    <scope>NUCLEOTIDE SEQUENCE [LARGE SCALE GENOMIC DNA]</scope>
    <source>
        <strain evidence="4">DSM 45794</strain>
    </source>
</reference>
<evidence type="ECO:0000313" key="3">
    <source>
        <dbReference type="EMBL" id="SBT67123.1"/>
    </source>
</evidence>
<evidence type="ECO:0000313" key="4">
    <source>
        <dbReference type="Proteomes" id="UP000199558"/>
    </source>
</evidence>
<dbReference type="Gene3D" id="3.40.50.720">
    <property type="entry name" value="NAD(P)-binding Rossmann-like Domain"/>
    <property type="match status" value="1"/>
</dbReference>
<dbReference type="PRINTS" id="PR00081">
    <property type="entry name" value="GDHRDH"/>
</dbReference>
<organism evidence="3 4">
    <name type="scientific">Micromonospora sediminicola</name>
    <dbReference type="NCBI Taxonomy" id="946078"/>
    <lineage>
        <taxon>Bacteria</taxon>
        <taxon>Bacillati</taxon>
        <taxon>Actinomycetota</taxon>
        <taxon>Actinomycetes</taxon>
        <taxon>Micromonosporales</taxon>
        <taxon>Micromonosporaceae</taxon>
        <taxon>Micromonospora</taxon>
    </lineage>
</organism>
<dbReference type="Proteomes" id="UP000199558">
    <property type="component" value="Unassembled WGS sequence"/>
</dbReference>
<keyword evidence="4" id="KW-1185">Reference proteome</keyword>
<dbReference type="OrthoDB" id="154414at2"/>